<evidence type="ECO:0000256" key="10">
    <source>
        <dbReference type="ARBA" id="ARBA00023237"/>
    </source>
</evidence>
<dbReference type="Gene3D" id="2.40.160.10">
    <property type="entry name" value="Porin"/>
    <property type="match status" value="1"/>
</dbReference>
<dbReference type="InterPro" id="IPR050298">
    <property type="entry name" value="Gram-neg_bact_OMP"/>
</dbReference>
<feature type="domain" description="Porin" evidence="12">
    <location>
        <begin position="20"/>
        <end position="324"/>
    </location>
</feature>
<evidence type="ECO:0000256" key="4">
    <source>
        <dbReference type="ARBA" id="ARBA00022452"/>
    </source>
</evidence>
<keyword evidence="5" id="KW-0812">Transmembrane</keyword>
<keyword evidence="4" id="KW-1134">Transmembrane beta strand</keyword>
<keyword evidence="14" id="KW-1185">Reference proteome</keyword>
<dbReference type="PANTHER" id="PTHR34501:SF9">
    <property type="entry name" value="MAJOR OUTER MEMBRANE PROTEIN P.IA"/>
    <property type="match status" value="1"/>
</dbReference>
<dbReference type="EMBL" id="JAEKFT010000010">
    <property type="protein sequence ID" value="MBT0961629.1"/>
    <property type="molecule type" value="Genomic_DNA"/>
</dbReference>
<dbReference type="GO" id="GO:0006811">
    <property type="term" value="P:monoatomic ion transport"/>
    <property type="evidence" value="ECO:0007669"/>
    <property type="project" value="UniProtKB-KW"/>
</dbReference>
<comment type="subcellular location">
    <subcellularLocation>
        <location evidence="1">Cell outer membrane</location>
        <topology evidence="1">Multi-pass membrane protein</topology>
    </subcellularLocation>
</comment>
<dbReference type="InterPro" id="IPR023614">
    <property type="entry name" value="Porin_dom_sf"/>
</dbReference>
<evidence type="ECO:0000256" key="8">
    <source>
        <dbReference type="ARBA" id="ARBA00023114"/>
    </source>
</evidence>
<keyword evidence="7" id="KW-0406">Ion transport</keyword>
<proteinExistence type="predicted"/>
<dbReference type="Pfam" id="PF13609">
    <property type="entry name" value="Porin_4"/>
    <property type="match status" value="1"/>
</dbReference>
<dbReference type="Proteomes" id="UP000694660">
    <property type="component" value="Unassembled WGS sequence"/>
</dbReference>
<evidence type="ECO:0000256" key="5">
    <source>
        <dbReference type="ARBA" id="ARBA00022692"/>
    </source>
</evidence>
<keyword evidence="3" id="KW-0813">Transport</keyword>
<evidence type="ECO:0000256" key="7">
    <source>
        <dbReference type="ARBA" id="ARBA00023065"/>
    </source>
</evidence>
<dbReference type="GO" id="GO:0015288">
    <property type="term" value="F:porin activity"/>
    <property type="evidence" value="ECO:0007669"/>
    <property type="project" value="UniProtKB-KW"/>
</dbReference>
<gene>
    <name evidence="13" type="ORF">I8J34_10650</name>
</gene>
<comment type="caution">
    <text evidence="13">The sequence shown here is derived from an EMBL/GenBank/DDBJ whole genome shotgun (WGS) entry which is preliminary data.</text>
</comment>
<dbReference type="InterPro" id="IPR033900">
    <property type="entry name" value="Gram_neg_porin_domain"/>
</dbReference>
<organism evidence="13 14">
    <name type="scientific">Denitromonas iodatirespirans</name>
    <dbReference type="NCBI Taxonomy" id="2795389"/>
    <lineage>
        <taxon>Bacteria</taxon>
        <taxon>Pseudomonadati</taxon>
        <taxon>Pseudomonadota</taxon>
        <taxon>Betaproteobacteria</taxon>
        <taxon>Rhodocyclales</taxon>
        <taxon>Zoogloeaceae</taxon>
        <taxon>Denitromonas</taxon>
    </lineage>
</organism>
<dbReference type="PRINTS" id="PR00184">
    <property type="entry name" value="NEISSPPORIN"/>
</dbReference>
<evidence type="ECO:0000256" key="9">
    <source>
        <dbReference type="ARBA" id="ARBA00023136"/>
    </source>
</evidence>
<feature type="chain" id="PRO_5036822550" evidence="11">
    <location>
        <begin position="32"/>
        <end position="349"/>
    </location>
</feature>
<dbReference type="InterPro" id="IPR002299">
    <property type="entry name" value="Porin_Neis"/>
</dbReference>
<protein>
    <submittedName>
        <fullName evidence="13">Porin</fullName>
    </submittedName>
</protein>
<keyword evidence="9" id="KW-0472">Membrane</keyword>
<dbReference type="AlphaFoldDB" id="A0A944H7X4"/>
<dbReference type="RefSeq" id="WP_214361386.1">
    <property type="nucleotide sequence ID" value="NZ_JAEKFT010000010.1"/>
</dbReference>
<evidence type="ECO:0000259" key="12">
    <source>
        <dbReference type="Pfam" id="PF13609"/>
    </source>
</evidence>
<dbReference type="GO" id="GO:0009279">
    <property type="term" value="C:cell outer membrane"/>
    <property type="evidence" value="ECO:0007669"/>
    <property type="project" value="UniProtKB-SubCell"/>
</dbReference>
<feature type="signal peptide" evidence="11">
    <location>
        <begin position="1"/>
        <end position="31"/>
    </location>
</feature>
<evidence type="ECO:0000256" key="11">
    <source>
        <dbReference type="SAM" id="SignalP"/>
    </source>
</evidence>
<keyword evidence="8" id="KW-0626">Porin</keyword>
<accession>A0A944H7X4</accession>
<comment type="subunit">
    <text evidence="2">Homotrimer.</text>
</comment>
<keyword evidence="10" id="KW-0998">Cell outer membrane</keyword>
<keyword evidence="6 11" id="KW-0732">Signal</keyword>
<dbReference type="PANTHER" id="PTHR34501">
    <property type="entry name" value="PROTEIN YDDL-RELATED"/>
    <property type="match status" value="1"/>
</dbReference>
<dbReference type="CDD" id="cd00342">
    <property type="entry name" value="gram_neg_porins"/>
    <property type="match status" value="1"/>
</dbReference>
<dbReference type="SUPFAM" id="SSF56935">
    <property type="entry name" value="Porins"/>
    <property type="match status" value="1"/>
</dbReference>
<evidence type="ECO:0000313" key="13">
    <source>
        <dbReference type="EMBL" id="MBT0961629.1"/>
    </source>
</evidence>
<evidence type="ECO:0000256" key="1">
    <source>
        <dbReference type="ARBA" id="ARBA00004571"/>
    </source>
</evidence>
<evidence type="ECO:0000313" key="14">
    <source>
        <dbReference type="Proteomes" id="UP000694660"/>
    </source>
</evidence>
<name>A0A944H7X4_DENI1</name>
<reference evidence="14" key="1">
    <citation type="journal article" date="2022" name="ISME J.">
        <title>Genetic and phylogenetic analysis of dissimilatory iodate-reducing bacteria identifies potential niches across the world's oceans.</title>
        <authorList>
            <person name="Reyes-Umana V."/>
            <person name="Henning Z."/>
            <person name="Lee K."/>
            <person name="Barnum T.P."/>
            <person name="Coates J.D."/>
        </authorList>
    </citation>
    <scope>NUCLEOTIDE SEQUENCE [LARGE SCALE GENOMIC DNA]</scope>
    <source>
        <strain evidence="14">IR12</strain>
    </source>
</reference>
<evidence type="ECO:0000256" key="6">
    <source>
        <dbReference type="ARBA" id="ARBA00022729"/>
    </source>
</evidence>
<sequence length="349" mass="36524">MTQDLIKRGIEMKKKLLVAAAASLVVAPVFAQSNVKIYGIVDAGIGYGKAGDTTFNGVVSGPYSAPRIGFKGSEDLGGGLKAEFALEQGFSIDTGAPASATRQFHRQAWVGLSGDFGSVGLGRQYAPGYNYSLKFSQAVPGATFNSQAFLTNSIPGASIQPGTDARWDNSITYKLPKMGAFSAEAIYSFQTAESGDDRGQDDKMGVAAAYAAGPVTVGAIYHNSRRAKDNLKEIYLGGTMDFGVAKLSASYQTAKENGVVDAQVAYLGVVVPVGKGKIHADIGRLSDDENADNDSTSLSLAYTYGLSKRTTVYVMANRTTNDDNAARGVLATDDGAASTSLAAGLRHTF</sequence>
<evidence type="ECO:0000256" key="2">
    <source>
        <dbReference type="ARBA" id="ARBA00011233"/>
    </source>
</evidence>
<dbReference type="GO" id="GO:0046930">
    <property type="term" value="C:pore complex"/>
    <property type="evidence" value="ECO:0007669"/>
    <property type="project" value="UniProtKB-KW"/>
</dbReference>
<evidence type="ECO:0000256" key="3">
    <source>
        <dbReference type="ARBA" id="ARBA00022448"/>
    </source>
</evidence>